<dbReference type="OMA" id="CEASEFE"/>
<keyword evidence="5" id="KW-1185">Reference proteome</keyword>
<proteinExistence type="predicted"/>
<dbReference type="InterPro" id="IPR031160">
    <property type="entry name" value="F_BAR_dom"/>
</dbReference>
<dbReference type="Proteomes" id="UP000318571">
    <property type="component" value="Chromosome 6"/>
</dbReference>
<dbReference type="Gene3D" id="1.20.1270.60">
    <property type="entry name" value="Arfaptin homology (AH) domain/BAR domain"/>
    <property type="match status" value="1"/>
</dbReference>
<feature type="region of interest" description="Disordered" evidence="2">
    <location>
        <begin position="325"/>
        <end position="350"/>
    </location>
</feature>
<sequence length="350" mass="40054">RLQEAVQKTRTEYDRCLDNYSSSKIKFEEAAFKGKTGKRYEDAKDRYHKTCKKLHLTHNDYVMLLCEASEFERDMRTILLPGLLEHQQAIQEDMIEKWKIILQDIQRCSNVADKKFQDLYNRIESNIISVKSSEEYTKFIENHKTAPPKPLYFKFDSSLLDNHKLSLSPNSIVLNDLTMDSLKHKLAENESKLGDCRCQIKDKQTLIIQYETELATVKIKSDSASVNRMFAVKKICDDLKKEVNELRCQEQKLNRQNELIQMPINDLGSNQPPPGFDVSKETLGVTEPMMGDGSSSHNSLTSLANPKSKVSGKVINILKQPFTGGKQRFGSTHSLGRQELESNELSESQV</sequence>
<feature type="non-terminal residue" evidence="4">
    <location>
        <position position="1"/>
    </location>
</feature>
<dbReference type="PROSITE" id="PS51741">
    <property type="entry name" value="F_BAR"/>
    <property type="match status" value="1"/>
</dbReference>
<organism evidence="4 5">
    <name type="scientific">Tigriopus californicus</name>
    <name type="common">Marine copepod</name>
    <dbReference type="NCBI Taxonomy" id="6832"/>
    <lineage>
        <taxon>Eukaryota</taxon>
        <taxon>Metazoa</taxon>
        <taxon>Ecdysozoa</taxon>
        <taxon>Arthropoda</taxon>
        <taxon>Crustacea</taxon>
        <taxon>Multicrustacea</taxon>
        <taxon>Hexanauplia</taxon>
        <taxon>Copepoda</taxon>
        <taxon>Harpacticoida</taxon>
        <taxon>Harpacticidae</taxon>
        <taxon>Tigriopus</taxon>
    </lineage>
</organism>
<dbReference type="AlphaFoldDB" id="A0A553PQI8"/>
<feature type="non-terminal residue" evidence="4">
    <location>
        <position position="350"/>
    </location>
</feature>
<comment type="caution">
    <text evidence="4">The sequence shown here is derived from an EMBL/GenBank/DDBJ whole genome shotgun (WGS) entry which is preliminary data.</text>
</comment>
<evidence type="ECO:0000256" key="2">
    <source>
        <dbReference type="SAM" id="MobiDB-lite"/>
    </source>
</evidence>
<protein>
    <recommendedName>
        <fullName evidence="3">F-BAR domain-containing protein</fullName>
    </recommendedName>
</protein>
<dbReference type="EMBL" id="VCGU01000002">
    <property type="protein sequence ID" value="TRY79947.1"/>
    <property type="molecule type" value="Genomic_DNA"/>
</dbReference>
<evidence type="ECO:0000313" key="5">
    <source>
        <dbReference type="Proteomes" id="UP000318571"/>
    </source>
</evidence>
<evidence type="ECO:0000259" key="3">
    <source>
        <dbReference type="PROSITE" id="PS51741"/>
    </source>
</evidence>
<accession>A0A553PQI8</accession>
<dbReference type="Gene3D" id="1.10.287.160">
    <property type="entry name" value="HR1 repeat"/>
    <property type="match status" value="1"/>
</dbReference>
<dbReference type="SUPFAM" id="SSF103657">
    <property type="entry name" value="BAR/IMD domain-like"/>
    <property type="match status" value="1"/>
</dbReference>
<dbReference type="STRING" id="6832.A0A553PQI8"/>
<feature type="domain" description="F-BAR" evidence="3">
    <location>
        <begin position="1"/>
        <end position="135"/>
    </location>
</feature>
<evidence type="ECO:0000313" key="4">
    <source>
        <dbReference type="EMBL" id="TRY79947.1"/>
    </source>
</evidence>
<gene>
    <name evidence="4" type="ORF">TCAL_06557</name>
</gene>
<evidence type="ECO:0000256" key="1">
    <source>
        <dbReference type="PROSITE-ProRule" id="PRU01077"/>
    </source>
</evidence>
<dbReference type="InterPro" id="IPR027267">
    <property type="entry name" value="AH/BAR_dom_sf"/>
</dbReference>
<keyword evidence="1" id="KW-0175">Coiled coil</keyword>
<name>A0A553PQI8_TIGCA</name>
<reference evidence="4 5" key="1">
    <citation type="journal article" date="2018" name="Nat. Ecol. Evol.">
        <title>Genomic signatures of mitonuclear coevolution across populations of Tigriopus californicus.</title>
        <authorList>
            <person name="Barreto F.S."/>
            <person name="Watson E.T."/>
            <person name="Lima T.G."/>
            <person name="Willett C.S."/>
            <person name="Edmands S."/>
            <person name="Li W."/>
            <person name="Burton R.S."/>
        </authorList>
    </citation>
    <scope>NUCLEOTIDE SEQUENCE [LARGE SCALE GENOMIC DNA]</scope>
    <source>
        <strain evidence="4 5">San Diego</strain>
    </source>
</reference>